<keyword evidence="3" id="KW-1185">Reference proteome</keyword>
<dbReference type="InterPro" id="IPR029063">
    <property type="entry name" value="SAM-dependent_MTases_sf"/>
</dbReference>
<protein>
    <submittedName>
        <fullName evidence="2">Uncharacterized protein</fullName>
    </submittedName>
</protein>
<sequence>MRPGYYWHLLNGNVISGMGADWVVTLPSMAMFLFAGAKERTERDWHRLVDGKAGIKFRNIWSVANGQESFIECKLLA</sequence>
<dbReference type="EMBL" id="LCTW02000298">
    <property type="protein sequence ID" value="KXX75051.1"/>
    <property type="molecule type" value="Genomic_DNA"/>
</dbReference>
<dbReference type="OrthoDB" id="3340390at2759"/>
<comment type="caution">
    <text evidence="2">The sequence shown here is derived from an EMBL/GenBank/DDBJ whole genome shotgun (WGS) entry which is preliminary data.</text>
</comment>
<evidence type="ECO:0000256" key="1">
    <source>
        <dbReference type="SAM" id="Phobius"/>
    </source>
</evidence>
<name>A0A175VV68_9PEZI</name>
<proteinExistence type="predicted"/>
<accession>A0A175VV68</accession>
<keyword evidence="1" id="KW-0812">Transmembrane</keyword>
<keyword evidence="1" id="KW-1133">Transmembrane helix</keyword>
<organism evidence="2 3">
    <name type="scientific">Madurella mycetomatis</name>
    <dbReference type="NCBI Taxonomy" id="100816"/>
    <lineage>
        <taxon>Eukaryota</taxon>
        <taxon>Fungi</taxon>
        <taxon>Dikarya</taxon>
        <taxon>Ascomycota</taxon>
        <taxon>Pezizomycotina</taxon>
        <taxon>Sordariomycetes</taxon>
        <taxon>Sordariomycetidae</taxon>
        <taxon>Sordariales</taxon>
        <taxon>Sordariales incertae sedis</taxon>
        <taxon>Madurella</taxon>
    </lineage>
</organism>
<dbReference type="AlphaFoldDB" id="A0A175VV68"/>
<reference evidence="2 3" key="1">
    <citation type="journal article" date="2016" name="Genome Announc.">
        <title>Genome Sequence of Madurella mycetomatis mm55, Isolated from a Human Mycetoma Case in Sudan.</title>
        <authorList>
            <person name="Smit S."/>
            <person name="Derks M.F."/>
            <person name="Bervoets S."/>
            <person name="Fahal A."/>
            <person name="van Leeuwen W."/>
            <person name="van Belkum A."/>
            <person name="van de Sande W.W."/>
        </authorList>
    </citation>
    <scope>NUCLEOTIDE SEQUENCE [LARGE SCALE GENOMIC DNA]</scope>
    <source>
        <strain evidence="3">mm55</strain>
    </source>
</reference>
<feature type="transmembrane region" description="Helical" evidence="1">
    <location>
        <begin position="20"/>
        <end position="37"/>
    </location>
</feature>
<dbReference type="Proteomes" id="UP000078237">
    <property type="component" value="Unassembled WGS sequence"/>
</dbReference>
<evidence type="ECO:0000313" key="2">
    <source>
        <dbReference type="EMBL" id="KXX75051.1"/>
    </source>
</evidence>
<evidence type="ECO:0000313" key="3">
    <source>
        <dbReference type="Proteomes" id="UP000078237"/>
    </source>
</evidence>
<dbReference type="Gene3D" id="3.40.50.150">
    <property type="entry name" value="Vaccinia Virus protein VP39"/>
    <property type="match status" value="1"/>
</dbReference>
<keyword evidence="1" id="KW-0472">Membrane</keyword>
<gene>
    <name evidence="2" type="ORF">MMYC01_207774</name>
</gene>
<dbReference type="VEuPathDB" id="FungiDB:MMYC01_207774"/>